<accession>A0A1V9DGT2</accession>
<dbReference type="InterPro" id="IPR052585">
    <property type="entry name" value="Lipid_raft_assoc_Zn_ADH"/>
</dbReference>
<protein>
    <submittedName>
        <fullName evidence="2">Alcohol dehydrogenase</fullName>
    </submittedName>
</protein>
<evidence type="ECO:0000313" key="2">
    <source>
        <dbReference type="EMBL" id="OQP32975.1"/>
    </source>
</evidence>
<comment type="caution">
    <text evidence="2">The sequence shown here is derived from an EMBL/GenBank/DDBJ whole genome shotgun (WGS) entry which is preliminary data.</text>
</comment>
<dbReference type="OrthoDB" id="9771084at2"/>
<dbReference type="Proteomes" id="UP000192769">
    <property type="component" value="Unassembled WGS sequence"/>
</dbReference>
<proteinExistence type="predicted"/>
<dbReference type="SUPFAM" id="SSF51735">
    <property type="entry name" value="NAD(P)-binding Rossmann-fold domains"/>
    <property type="match status" value="1"/>
</dbReference>
<dbReference type="PANTHER" id="PTHR43482:SF1">
    <property type="entry name" value="PROTEIN AST1-RELATED"/>
    <property type="match status" value="1"/>
</dbReference>
<dbReference type="Gene3D" id="3.90.180.10">
    <property type="entry name" value="Medium-chain alcohol dehydrogenases, catalytic domain"/>
    <property type="match status" value="1"/>
</dbReference>
<dbReference type="InterPro" id="IPR011032">
    <property type="entry name" value="GroES-like_sf"/>
</dbReference>
<gene>
    <name evidence="2" type="ORF">B2J69_12755</name>
</gene>
<dbReference type="Pfam" id="PF08240">
    <property type="entry name" value="ADH_N"/>
    <property type="match status" value="1"/>
</dbReference>
<dbReference type="InterPro" id="IPR020843">
    <property type="entry name" value="ER"/>
</dbReference>
<dbReference type="InterPro" id="IPR036291">
    <property type="entry name" value="NAD(P)-bd_dom_sf"/>
</dbReference>
<dbReference type="SUPFAM" id="SSF50129">
    <property type="entry name" value="GroES-like"/>
    <property type="match status" value="1"/>
</dbReference>
<keyword evidence="3" id="KW-1185">Reference proteome</keyword>
<dbReference type="CDD" id="cd08271">
    <property type="entry name" value="MDR5"/>
    <property type="match status" value="1"/>
</dbReference>
<dbReference type="EMBL" id="MWUE01000018">
    <property type="protein sequence ID" value="OQP32975.1"/>
    <property type="molecule type" value="Genomic_DNA"/>
</dbReference>
<dbReference type="AlphaFoldDB" id="A0A1V9DGT2"/>
<dbReference type="PANTHER" id="PTHR43482">
    <property type="entry name" value="PROTEIN AST1-RELATED"/>
    <property type="match status" value="1"/>
</dbReference>
<dbReference type="RefSeq" id="WP_081139708.1">
    <property type="nucleotide sequence ID" value="NZ_MWUE01000018.1"/>
</dbReference>
<dbReference type="InterPro" id="IPR013154">
    <property type="entry name" value="ADH-like_N"/>
</dbReference>
<evidence type="ECO:0000313" key="3">
    <source>
        <dbReference type="Proteomes" id="UP000192769"/>
    </source>
</evidence>
<dbReference type="GO" id="GO:0016491">
    <property type="term" value="F:oxidoreductase activity"/>
    <property type="evidence" value="ECO:0007669"/>
    <property type="project" value="InterPro"/>
</dbReference>
<evidence type="ECO:0000259" key="1">
    <source>
        <dbReference type="SMART" id="SM00829"/>
    </source>
</evidence>
<feature type="domain" description="Enoyl reductase (ER)" evidence="1">
    <location>
        <begin position="18"/>
        <end position="316"/>
    </location>
</feature>
<organism evidence="2 3">
    <name type="scientific">Pantoea latae</name>
    <dbReference type="NCBI Taxonomy" id="1964541"/>
    <lineage>
        <taxon>Bacteria</taxon>
        <taxon>Pseudomonadati</taxon>
        <taxon>Pseudomonadota</taxon>
        <taxon>Gammaproteobacteria</taxon>
        <taxon>Enterobacterales</taxon>
        <taxon>Erwiniaceae</taxon>
        <taxon>Pantoea</taxon>
    </lineage>
</organism>
<name>A0A1V9DGT2_9GAMM</name>
<dbReference type="Gene3D" id="3.40.50.720">
    <property type="entry name" value="NAD(P)-binding Rossmann-like Domain"/>
    <property type="match status" value="1"/>
</dbReference>
<sequence>MSDALPASGFEWRWHGGGSPAELRLSESVTQPLQPGQVLVRNHAIGLNPVDWKLLDTQRDNVPGVDGAGEVVALGPNVDGRWLGARVAYHQSLKQPGSFAEYTPIAAQVLMRLPEALSYRVAAAFPCPALTAFQALEKIPPPPGAPLLIAGAGGSVGHYLTQLAHARGFEVITASHERHWPRLRQLGAAQCLADPLMQWRQPYYAVIDAVGADQAARLSHALQANGHLVCIQGRVEQWPNAPFGRALSLHEVALGALHQHGDAAQWQALTQHGERMLQEISQGTLLSESILSFPFTALPQQLLALQHRDFTGKQVIEIKHD</sequence>
<dbReference type="SMART" id="SM00829">
    <property type="entry name" value="PKS_ER"/>
    <property type="match status" value="1"/>
</dbReference>
<reference evidence="2 3" key="1">
    <citation type="submission" date="2017-02" db="EMBL/GenBank/DDBJ databases">
        <title>Whole genome shotgun sequence of Pantoea agglomerans strain AS1 isolated from a cycad, Zamia floridana in Central Florida, USA.</title>
        <authorList>
            <person name="Lata P."/>
            <person name="Govindarajan S."/>
            <person name="Qi F."/>
            <person name="Li J.-L."/>
            <person name="Maurya S.K."/>
            <person name="Sahoo M.K."/>
        </authorList>
    </citation>
    <scope>NUCLEOTIDE SEQUENCE [LARGE SCALE GENOMIC DNA]</scope>
    <source>
        <strain evidence="2 3">AS1</strain>
    </source>
</reference>